<reference evidence="5 6" key="1">
    <citation type="submission" date="2020-08" db="EMBL/GenBank/DDBJ databases">
        <title>Genomic Encyclopedia of Type Strains, Phase IV (KMG-IV): sequencing the most valuable type-strain genomes for metagenomic binning, comparative biology and taxonomic classification.</title>
        <authorList>
            <person name="Goeker M."/>
        </authorList>
    </citation>
    <scope>NUCLEOTIDE SEQUENCE [LARGE SCALE GENOMIC DNA]</scope>
    <source>
        <strain evidence="5 6">DSM 100021</strain>
    </source>
</reference>
<evidence type="ECO:0000256" key="2">
    <source>
        <dbReference type="ARBA" id="ARBA00006171"/>
    </source>
</evidence>
<dbReference type="SFLD" id="SFLDS00003">
    <property type="entry name" value="Haloacid_Dehalogenase"/>
    <property type="match status" value="1"/>
</dbReference>
<evidence type="ECO:0000256" key="1">
    <source>
        <dbReference type="ARBA" id="ARBA00001946"/>
    </source>
</evidence>
<comment type="cofactor">
    <cofactor evidence="1">
        <name>Mg(2+)</name>
        <dbReference type="ChEBI" id="CHEBI:18420"/>
    </cofactor>
</comment>
<dbReference type="SFLD" id="SFLDG01129">
    <property type="entry name" value="C1.5:_HAD__Beta-PGM__Phosphata"/>
    <property type="match status" value="1"/>
</dbReference>
<dbReference type="PRINTS" id="PR00413">
    <property type="entry name" value="HADHALOGNASE"/>
</dbReference>
<dbReference type="AlphaFoldDB" id="A0A7W6MUT0"/>
<comment type="caution">
    <text evidence="5">The sequence shown here is derived from an EMBL/GenBank/DDBJ whole genome shotgun (WGS) entry which is preliminary data.</text>
</comment>
<dbReference type="Proteomes" id="UP000544107">
    <property type="component" value="Unassembled WGS sequence"/>
</dbReference>
<dbReference type="EMBL" id="JACIED010000003">
    <property type="protein sequence ID" value="MBB4008448.1"/>
    <property type="molecule type" value="Genomic_DNA"/>
</dbReference>
<sequence>MDLRGRQPMIKAVLFDMDGVLIDAKEWHYETLNDALALFGLNISRTEHLAVYDGLPTRKKLEMLSKTRGLPPKLHDFLNTLKQKMTYQVIVEKCAPVFHHEYALSRLKREGKSIVVCSNSVRSSVEAMMRQSDLLKYLDFFLSNQDVGKAKPDPEIYLMAIERLNLRPEECLILEDNDHGIQAARASGAHVMVVGSTNDVTYERIITKINTIEAGVQ</sequence>
<dbReference type="Gene3D" id="3.40.50.1000">
    <property type="entry name" value="HAD superfamily/HAD-like"/>
    <property type="match status" value="1"/>
</dbReference>
<organism evidence="5 6">
    <name type="scientific">Allorhizobium taibaishanense</name>
    <dbReference type="NCBI Taxonomy" id="887144"/>
    <lineage>
        <taxon>Bacteria</taxon>
        <taxon>Pseudomonadati</taxon>
        <taxon>Pseudomonadota</taxon>
        <taxon>Alphaproteobacteria</taxon>
        <taxon>Hyphomicrobiales</taxon>
        <taxon>Rhizobiaceae</taxon>
        <taxon>Rhizobium/Agrobacterium group</taxon>
        <taxon>Allorhizobium</taxon>
    </lineage>
</organism>
<comment type="similarity">
    <text evidence="2">Belongs to the HAD-like hydrolase superfamily. CbbY/CbbZ/Gph/YieH family.</text>
</comment>
<dbReference type="GO" id="GO:0046872">
    <property type="term" value="F:metal ion binding"/>
    <property type="evidence" value="ECO:0007669"/>
    <property type="project" value="UniProtKB-KW"/>
</dbReference>
<dbReference type="NCBIfam" id="TIGR01509">
    <property type="entry name" value="HAD-SF-IA-v3"/>
    <property type="match status" value="1"/>
</dbReference>
<dbReference type="InterPro" id="IPR006439">
    <property type="entry name" value="HAD-SF_hydro_IA"/>
</dbReference>
<dbReference type="Pfam" id="PF13419">
    <property type="entry name" value="HAD_2"/>
    <property type="match status" value="1"/>
</dbReference>
<proteinExistence type="inferred from homology"/>
<dbReference type="RefSeq" id="WP_234801587.1">
    <property type="nucleotide sequence ID" value="NZ_JACIED010000003.1"/>
</dbReference>
<dbReference type="InterPro" id="IPR023214">
    <property type="entry name" value="HAD_sf"/>
</dbReference>
<evidence type="ECO:0000313" key="5">
    <source>
        <dbReference type="EMBL" id="MBB4008448.1"/>
    </source>
</evidence>
<dbReference type="InterPro" id="IPR051600">
    <property type="entry name" value="Beta-PGM-like"/>
</dbReference>
<gene>
    <name evidence="5" type="ORF">GGQ71_002728</name>
</gene>
<dbReference type="SUPFAM" id="SSF56784">
    <property type="entry name" value="HAD-like"/>
    <property type="match status" value="1"/>
</dbReference>
<name>A0A7W6MUT0_9HYPH</name>
<dbReference type="PANTHER" id="PTHR46193:SF9">
    <property type="entry name" value="HALOACID DEHALOGENASE-LIKE HYDROLASE DOMAIN-CONTAINING PROTEIN SGPP"/>
    <property type="match status" value="1"/>
</dbReference>
<dbReference type="InterPro" id="IPR036412">
    <property type="entry name" value="HAD-like_sf"/>
</dbReference>
<dbReference type="InterPro" id="IPR041492">
    <property type="entry name" value="HAD_2"/>
</dbReference>
<evidence type="ECO:0000256" key="4">
    <source>
        <dbReference type="ARBA" id="ARBA00022842"/>
    </source>
</evidence>
<dbReference type="PANTHER" id="PTHR46193">
    <property type="entry name" value="6-PHOSPHOGLUCONATE PHOSPHATASE"/>
    <property type="match status" value="1"/>
</dbReference>
<keyword evidence="3" id="KW-0479">Metal-binding</keyword>
<dbReference type="InterPro" id="IPR023198">
    <property type="entry name" value="PGP-like_dom2"/>
</dbReference>
<dbReference type="SFLD" id="SFLDG01135">
    <property type="entry name" value="C1.5.6:_HAD__Beta-PGM__Phospha"/>
    <property type="match status" value="1"/>
</dbReference>
<dbReference type="Gene3D" id="1.10.150.240">
    <property type="entry name" value="Putative phosphatase, domain 2"/>
    <property type="match status" value="1"/>
</dbReference>
<protein>
    <submittedName>
        <fullName evidence="5">Beta-phosphoglucomutase-like phosphatase (HAD superfamily)</fullName>
    </submittedName>
</protein>
<accession>A0A7W6MUT0</accession>
<evidence type="ECO:0000313" key="6">
    <source>
        <dbReference type="Proteomes" id="UP000544107"/>
    </source>
</evidence>
<dbReference type="NCBIfam" id="TIGR01549">
    <property type="entry name" value="HAD-SF-IA-v1"/>
    <property type="match status" value="1"/>
</dbReference>
<dbReference type="GO" id="GO:0003824">
    <property type="term" value="F:catalytic activity"/>
    <property type="evidence" value="ECO:0007669"/>
    <property type="project" value="UniProtKB-ARBA"/>
</dbReference>
<evidence type="ECO:0000256" key="3">
    <source>
        <dbReference type="ARBA" id="ARBA00022723"/>
    </source>
</evidence>
<keyword evidence="4" id="KW-0460">Magnesium</keyword>